<comment type="caution">
    <text evidence="2">The sequence shown here is derived from an EMBL/GenBank/DDBJ whole genome shotgun (WGS) entry which is preliminary data.</text>
</comment>
<dbReference type="EMBL" id="RRYP01007982">
    <property type="protein sequence ID" value="TNV80098.1"/>
    <property type="molecule type" value="Genomic_DNA"/>
</dbReference>
<dbReference type="OrthoDB" id="10688312at2759"/>
<sequence length="549" mass="63173">MALSVNSRYLQSLRRRQKTLQKATTQFPESDSTKQSIFSKFKEANAIAHQNPQQLLQIIDNIYQENNHEVEDHLVLVEDDLRNWCQNENEPPNYLLSILDRVKRYKEVLARKHTRDESEKTHQALTPEESYAQLVKFCKRFNIHPEKVLSASQAKTMTRMKLIESLCLNVDNSFLKYKQCGNVDETLTKMKLLKPKLTALKIKISDKLEEEARELETLRKHKIDIEHRYLNSPSPKNDLSSVILNKQFPNQYNQHSSTPMLRHDDSSIFNKSNGFASPNPKAVMGRRLKLNDGTPTMSVLRSLQTNGTLKNLIASGKDKVASSLDFNPRQKKQGKYSEINRSLPNIPKMIVTPSNPRDEYSDPISIQRKTASPSPPPIRYSTFKAKQQMQSTGRLSVNSGGFQEVITSFKNNHAEADSMRKTGMRQSVDQLVNRCKNYEERYSSQGSTKQKYYVDSELLKQRIRHDSTVELADTLHSLSDFKPAIVKAFHAEHVVAQYEESTTQRKVVDSYNMRKLDNISGGYYMMLERGQRKKRIAMATKKKRLGAIE</sequence>
<name>A0A8J8NS57_HALGN</name>
<accession>A0A8J8NS57</accession>
<evidence type="ECO:0000313" key="3">
    <source>
        <dbReference type="Proteomes" id="UP000785679"/>
    </source>
</evidence>
<reference evidence="2" key="1">
    <citation type="submission" date="2019-06" db="EMBL/GenBank/DDBJ databases">
        <authorList>
            <person name="Zheng W."/>
        </authorList>
    </citation>
    <scope>NUCLEOTIDE SEQUENCE</scope>
    <source>
        <strain evidence="2">QDHG01</strain>
    </source>
</reference>
<gene>
    <name evidence="2" type="ORF">FGO68_gene13020</name>
</gene>
<organism evidence="2 3">
    <name type="scientific">Halteria grandinella</name>
    <dbReference type="NCBI Taxonomy" id="5974"/>
    <lineage>
        <taxon>Eukaryota</taxon>
        <taxon>Sar</taxon>
        <taxon>Alveolata</taxon>
        <taxon>Ciliophora</taxon>
        <taxon>Intramacronucleata</taxon>
        <taxon>Spirotrichea</taxon>
        <taxon>Stichotrichia</taxon>
        <taxon>Sporadotrichida</taxon>
        <taxon>Halteriidae</taxon>
        <taxon>Halteria</taxon>
    </lineage>
</organism>
<feature type="coiled-coil region" evidence="1">
    <location>
        <begin position="201"/>
        <end position="228"/>
    </location>
</feature>
<evidence type="ECO:0000256" key="1">
    <source>
        <dbReference type="SAM" id="Coils"/>
    </source>
</evidence>
<protein>
    <submittedName>
        <fullName evidence="2">Uncharacterized protein</fullName>
    </submittedName>
</protein>
<keyword evidence="3" id="KW-1185">Reference proteome</keyword>
<keyword evidence="1" id="KW-0175">Coiled coil</keyword>
<proteinExistence type="predicted"/>
<evidence type="ECO:0000313" key="2">
    <source>
        <dbReference type="EMBL" id="TNV80098.1"/>
    </source>
</evidence>
<dbReference type="AlphaFoldDB" id="A0A8J8NS57"/>
<dbReference type="Proteomes" id="UP000785679">
    <property type="component" value="Unassembled WGS sequence"/>
</dbReference>